<keyword evidence="2" id="KW-1185">Reference proteome</keyword>
<keyword evidence="1" id="KW-0067">ATP-binding</keyword>
<dbReference type="InterPro" id="IPR036890">
    <property type="entry name" value="HATPase_C_sf"/>
</dbReference>
<organism evidence="1 2">
    <name type="scientific">Prevotella melaninogenica</name>
    <dbReference type="NCBI Taxonomy" id="28132"/>
    <lineage>
        <taxon>Bacteria</taxon>
        <taxon>Pseudomonadati</taxon>
        <taxon>Bacteroidota</taxon>
        <taxon>Bacteroidia</taxon>
        <taxon>Bacteroidales</taxon>
        <taxon>Prevotellaceae</taxon>
        <taxon>Prevotella</taxon>
    </lineage>
</organism>
<name>A0ABX7XS59_9BACT</name>
<keyword evidence="1" id="KW-0547">Nucleotide-binding</keyword>
<dbReference type="Proteomes" id="UP000682195">
    <property type="component" value="Chromosome 2"/>
</dbReference>
<reference evidence="1 2" key="1">
    <citation type="submission" date="2021-03" db="EMBL/GenBank/DDBJ databases">
        <title>Human Oral Microbial Genomes.</title>
        <authorList>
            <person name="Johnston C.D."/>
            <person name="Chen T."/>
            <person name="Dewhirst F.E."/>
        </authorList>
    </citation>
    <scope>NUCLEOTIDE SEQUENCE [LARGE SCALE GENOMIC DNA]</scope>
    <source>
        <strain evidence="1 2">F0054</strain>
    </source>
</reference>
<dbReference type="EMBL" id="CP072362">
    <property type="protein sequence ID" value="QUB76543.1"/>
    <property type="molecule type" value="Genomic_DNA"/>
</dbReference>
<proteinExistence type="predicted"/>
<protein>
    <submittedName>
        <fullName evidence="1">ATP-binding protein</fullName>
    </submittedName>
</protein>
<evidence type="ECO:0000313" key="2">
    <source>
        <dbReference type="Proteomes" id="UP000682195"/>
    </source>
</evidence>
<dbReference type="Pfam" id="PF13589">
    <property type="entry name" value="HATPase_c_3"/>
    <property type="match status" value="1"/>
</dbReference>
<evidence type="ECO:0000313" key="1">
    <source>
        <dbReference type="EMBL" id="QUB76543.1"/>
    </source>
</evidence>
<accession>A0ABX7XS59</accession>
<dbReference type="GO" id="GO:0005524">
    <property type="term" value="F:ATP binding"/>
    <property type="evidence" value="ECO:0007669"/>
    <property type="project" value="UniProtKB-KW"/>
</dbReference>
<gene>
    <name evidence="1" type="ORF">J5A58_12530</name>
</gene>
<dbReference type="SUPFAM" id="SSF55874">
    <property type="entry name" value="ATPase domain of HSP90 chaperone/DNA topoisomerase II/histidine kinase"/>
    <property type="match status" value="1"/>
</dbReference>
<dbReference type="Gene3D" id="3.30.565.10">
    <property type="entry name" value="Histidine kinase-like ATPase, C-terminal domain"/>
    <property type="match status" value="1"/>
</dbReference>
<sequence length="689" mass="80046">MSKQRVSITDNSIKNGVTNDAKKAICEFIWNGFDAKAIHINIEYQSTELGAITHLYIIDDGEGINRSQLNETFGKYQDSIKKRSFQWSSQVKGHKGKGRYAFNCFATRADWTSIYSDGKNLIKHTISINAGDNHHFNDHSDSDKNYIVHNEKTGTIVSFANVSLNQSFFESKEFVDYLKKEYAVFLKLNGNKGKSIIINGKELDYNTIIADTDNKEIQIKDETNNKNYHFELTFIRWKEKIKENYSYYFLDNGQIERFEKTTSLNRKDVGFHHSVYIISSYFDEFHPTSRKSQDIDEEYSQQEITFDETKFSKSEKDKVFKQLIKIAGVWLNEKQKEYISLVAGEELWHRFEKKGIVAYPKNEYELPLYLELKNTVTGIYSVQPKIFENIREKPAKTLVGCLKLLLQTDKREDLISIIDSVVKMSDDERHKLAGILKVTELSHIISTIGLLEDRLKTVSALKAMLFDKRLKAYEVKDIQKIVSSAFWLFGEQYNIVTEAEPDFQQALEAYLNALHNTTAGVGKSKVSVDKMRSPDVNKEMDIFAFRQTRNSNTVENIIIELKRPSVKLGELELSQIKTYMRTIYQEPQFCSASAKWTFILVGNELDNSGSIETEYDSNKTWGKRDLVLHVDKNSQRYEIFVKTWSTIFDDFEIRHDFLLRRLNFRRQELSAQYSNKEDLHNIVDSAKEK</sequence>
<dbReference type="RefSeq" id="WP_211808420.1">
    <property type="nucleotide sequence ID" value="NZ_CP072362.1"/>
</dbReference>